<proteinExistence type="inferred from homology"/>
<reference evidence="6 7" key="1">
    <citation type="submission" date="2016-12" db="EMBL/GenBank/DDBJ databases">
        <title>Thioflexothrix psekupsii D3 genome sequencing and assembly.</title>
        <authorList>
            <person name="Fomenkov A."/>
            <person name="Vincze T."/>
            <person name="Grabovich M."/>
            <person name="Anton B.P."/>
            <person name="Dubinina G."/>
            <person name="Orlova M."/>
            <person name="Belousova E."/>
            <person name="Roberts R.J."/>
        </authorList>
    </citation>
    <scope>NUCLEOTIDE SEQUENCE [LARGE SCALE GENOMIC DNA]</scope>
    <source>
        <strain evidence="6">D3</strain>
    </source>
</reference>
<feature type="binding site" evidence="5">
    <location>
        <position position="89"/>
    </location>
    <ligand>
        <name>Zn(2+)</name>
        <dbReference type="ChEBI" id="CHEBI:29105"/>
    </ligand>
</feature>
<evidence type="ECO:0000256" key="1">
    <source>
        <dbReference type="ARBA" id="ARBA00010748"/>
    </source>
</evidence>
<dbReference type="AlphaFoldDB" id="A0A251XB14"/>
<keyword evidence="3 5" id="KW-0479">Metal-binding</keyword>
<feature type="binding site" evidence="5">
    <location>
        <position position="92"/>
    </location>
    <ligand>
        <name>Zn(2+)</name>
        <dbReference type="ChEBI" id="CHEBI:29105"/>
    </ligand>
</feature>
<evidence type="ECO:0000256" key="2">
    <source>
        <dbReference type="ARBA" id="ARBA00022596"/>
    </source>
</evidence>
<dbReference type="PANTHER" id="PTHR34535">
    <property type="entry name" value="HYDROGENASE MATURATION FACTOR HYPA"/>
    <property type="match status" value="1"/>
</dbReference>
<evidence type="ECO:0000313" key="6">
    <source>
        <dbReference type="EMBL" id="OUD15488.1"/>
    </source>
</evidence>
<evidence type="ECO:0000256" key="3">
    <source>
        <dbReference type="ARBA" id="ARBA00022723"/>
    </source>
</evidence>
<dbReference type="PIRSF" id="PIRSF004761">
    <property type="entry name" value="Hydrgn_mat_HypA"/>
    <property type="match status" value="1"/>
</dbReference>
<dbReference type="PROSITE" id="PS01249">
    <property type="entry name" value="HYPA"/>
    <property type="match status" value="1"/>
</dbReference>
<dbReference type="RefSeq" id="WP_086487083.1">
    <property type="nucleotide sequence ID" value="NZ_MSLT01000006.1"/>
</dbReference>
<comment type="similarity">
    <text evidence="1 5">Belongs to the HypA/HybF family.</text>
</comment>
<protein>
    <recommendedName>
        <fullName evidence="5">Hydrogenase maturation factor HypA</fullName>
    </recommendedName>
</protein>
<feature type="binding site" evidence="5">
    <location>
        <position position="2"/>
    </location>
    <ligand>
        <name>Ni(2+)</name>
        <dbReference type="ChEBI" id="CHEBI:49786"/>
    </ligand>
</feature>
<dbReference type="HAMAP" id="MF_00213">
    <property type="entry name" value="HypA_HybF"/>
    <property type="match status" value="1"/>
</dbReference>
<dbReference type="Proteomes" id="UP000194798">
    <property type="component" value="Unassembled WGS sequence"/>
</dbReference>
<evidence type="ECO:0000313" key="7">
    <source>
        <dbReference type="Proteomes" id="UP000194798"/>
    </source>
</evidence>
<keyword evidence="4 5" id="KW-0862">Zinc</keyword>
<dbReference type="Pfam" id="PF01155">
    <property type="entry name" value="HypA"/>
    <property type="match status" value="1"/>
</dbReference>
<feature type="binding site" evidence="5">
    <location>
        <position position="73"/>
    </location>
    <ligand>
        <name>Zn(2+)</name>
        <dbReference type="ChEBI" id="CHEBI:29105"/>
    </ligand>
</feature>
<dbReference type="GO" id="GO:0008270">
    <property type="term" value="F:zinc ion binding"/>
    <property type="evidence" value="ECO:0007669"/>
    <property type="project" value="UniProtKB-UniRule"/>
</dbReference>
<feature type="binding site" evidence="5">
    <location>
        <position position="76"/>
    </location>
    <ligand>
        <name>Zn(2+)</name>
        <dbReference type="ChEBI" id="CHEBI:29105"/>
    </ligand>
</feature>
<dbReference type="InterPro" id="IPR000688">
    <property type="entry name" value="HypA/HybF"/>
</dbReference>
<name>A0A251XB14_9GAMM</name>
<evidence type="ECO:0000256" key="4">
    <source>
        <dbReference type="ARBA" id="ARBA00022833"/>
    </source>
</evidence>
<dbReference type="OrthoDB" id="288014at2"/>
<gene>
    <name evidence="5" type="primary">hypA</name>
    <name evidence="6" type="ORF">TPSD3_02905</name>
</gene>
<dbReference type="GO" id="GO:0051604">
    <property type="term" value="P:protein maturation"/>
    <property type="evidence" value="ECO:0007669"/>
    <property type="project" value="InterPro"/>
</dbReference>
<evidence type="ECO:0000256" key="5">
    <source>
        <dbReference type="HAMAP-Rule" id="MF_00213"/>
    </source>
</evidence>
<keyword evidence="7" id="KW-1185">Reference proteome</keyword>
<organism evidence="6 7">
    <name type="scientific">Thioflexithrix psekupsensis</name>
    <dbReference type="NCBI Taxonomy" id="1570016"/>
    <lineage>
        <taxon>Bacteria</taxon>
        <taxon>Pseudomonadati</taxon>
        <taxon>Pseudomonadota</taxon>
        <taxon>Gammaproteobacteria</taxon>
        <taxon>Thiotrichales</taxon>
        <taxon>Thioflexithrix</taxon>
    </lineage>
</organism>
<comment type="function">
    <text evidence="5">Involved in the maturation of [NiFe] hydrogenases. Required for nickel insertion into the metal center of the hydrogenase.</text>
</comment>
<dbReference type="PANTHER" id="PTHR34535:SF3">
    <property type="entry name" value="HYDROGENASE MATURATION FACTOR HYPA"/>
    <property type="match status" value="1"/>
</dbReference>
<accession>A0A251XB14</accession>
<dbReference type="InterPro" id="IPR020538">
    <property type="entry name" value="Hydgase_Ni_incorp_HypA/HybF_CS"/>
</dbReference>
<dbReference type="EMBL" id="MSLT01000006">
    <property type="protein sequence ID" value="OUD15488.1"/>
    <property type="molecule type" value="Genomic_DNA"/>
</dbReference>
<dbReference type="NCBIfam" id="TIGR00100">
    <property type="entry name" value="hypA"/>
    <property type="match status" value="1"/>
</dbReference>
<dbReference type="Gene3D" id="3.30.2320.80">
    <property type="match status" value="1"/>
</dbReference>
<keyword evidence="2 5" id="KW-0533">Nickel</keyword>
<comment type="caution">
    <text evidence="6">The sequence shown here is derived from an EMBL/GenBank/DDBJ whole genome shotgun (WGS) entry which is preliminary data.</text>
</comment>
<sequence length="114" mass="12622">MHEMSICQALLNQVQKITHENEARQVESITVKIGLLSGIEPELLANAFSIAKLGTVAESAILHLETAPIKVRCSDCQKESEVSVNKLLCLHCGSWHTQVMSGDELLLMRVELLR</sequence>
<dbReference type="GO" id="GO:0016151">
    <property type="term" value="F:nickel cation binding"/>
    <property type="evidence" value="ECO:0007669"/>
    <property type="project" value="UniProtKB-UniRule"/>
</dbReference>